<evidence type="ECO:0000313" key="2">
    <source>
        <dbReference type="Proteomes" id="UP000620874"/>
    </source>
</evidence>
<protein>
    <submittedName>
        <fullName evidence="1">DUF4836 family protein</fullName>
    </submittedName>
</protein>
<dbReference type="Pfam" id="PF16120">
    <property type="entry name" value="DUF4836"/>
    <property type="match status" value="1"/>
</dbReference>
<gene>
    <name evidence="1" type="ORF">H9625_01420</name>
</gene>
<evidence type="ECO:0000313" key="1">
    <source>
        <dbReference type="EMBL" id="MBD8039120.1"/>
    </source>
</evidence>
<keyword evidence="2" id="KW-1185">Reference proteome</keyword>
<dbReference type="PROSITE" id="PS51257">
    <property type="entry name" value="PROKAR_LIPOPROTEIN"/>
    <property type="match status" value="1"/>
</dbReference>
<comment type="caution">
    <text evidence="1">The sequence shown here is derived from an EMBL/GenBank/DDBJ whole genome shotgun (WGS) entry which is preliminary data.</text>
</comment>
<sequence>MIQKKTISVWMACWTMLVGMMVSCTGGNEYESALPEDAALVISVNPVSIVDKSGLSGETGKNAVQRLGDALKSGMQGSGQLIDKIIENPSESGIDFRRNLYFFMESQSISAGMLARVSDEGKLEELFKALSKQQICSMPTEENGCSWTVMGNVLAAYTSDALLLLADPNGGAPQDLLHTASMLLRQGEKEGYRATSDFARMKSGNGDVIALGTLDLIPGRYVTPMMMGISGDMKMKDVKCMAEVTFGEGKMTVDFTDLTTDPVMKQMKDRQMQVFGKVTGKYLDFFPANTGFWLSVNVDGKKAYEMLKEHPVFNNQLENSMMPVDFEAIFSALKGDMAIAGDLLANKFIAYADVTDNGFLQTFEDLKPLLLLTGGQMKLINRGTSAYEFWMMDGSMLGMRPGSLSFWFGVSDGKFYFTNDSRLVDASVEGLSLRDCPWGKEVKGKRCFYAMNLAALLETGQSFPDRPEMQALRFVKGLDYLVIESVDAEKSRMELVMKDKKQNILRVLLSSIN</sequence>
<organism evidence="1 2">
    <name type="scientific">Phocaeicola intestinalis</name>
    <dbReference type="NCBI Taxonomy" id="2762212"/>
    <lineage>
        <taxon>Bacteria</taxon>
        <taxon>Pseudomonadati</taxon>
        <taxon>Bacteroidota</taxon>
        <taxon>Bacteroidia</taxon>
        <taxon>Bacteroidales</taxon>
        <taxon>Bacteroidaceae</taxon>
        <taxon>Phocaeicola</taxon>
    </lineage>
</organism>
<name>A0ABR8Y4J5_9BACT</name>
<reference evidence="1 2" key="1">
    <citation type="submission" date="2020-08" db="EMBL/GenBank/DDBJ databases">
        <title>A Genomic Blueprint of the Chicken Gut Microbiome.</title>
        <authorList>
            <person name="Gilroy R."/>
            <person name="Ravi A."/>
            <person name="Getino M."/>
            <person name="Pursley I."/>
            <person name="Horton D.L."/>
            <person name="Alikhan N.-F."/>
            <person name="Baker D."/>
            <person name="Gharbi K."/>
            <person name="Hall N."/>
            <person name="Watson M."/>
            <person name="Adriaenssens E.M."/>
            <person name="Foster-Nyarko E."/>
            <person name="Jarju S."/>
            <person name="Secka A."/>
            <person name="Antonio M."/>
            <person name="Oren A."/>
            <person name="Chaudhuri R."/>
            <person name="La Ragione R.M."/>
            <person name="Hildebrand F."/>
            <person name="Pallen M.J."/>
        </authorList>
    </citation>
    <scope>NUCLEOTIDE SEQUENCE [LARGE SCALE GENOMIC DNA]</scope>
    <source>
        <strain evidence="1 2">Sa1CVN1</strain>
    </source>
</reference>
<dbReference type="Proteomes" id="UP000620874">
    <property type="component" value="Unassembled WGS sequence"/>
</dbReference>
<dbReference type="EMBL" id="JACSPP010000003">
    <property type="protein sequence ID" value="MBD8039120.1"/>
    <property type="molecule type" value="Genomic_DNA"/>
</dbReference>
<proteinExistence type="predicted"/>
<dbReference type="RefSeq" id="WP_191762799.1">
    <property type="nucleotide sequence ID" value="NZ_JACSPP010000003.1"/>
</dbReference>
<dbReference type="InterPro" id="IPR032276">
    <property type="entry name" value="DUF4836"/>
</dbReference>
<accession>A0ABR8Y4J5</accession>